<dbReference type="PANTHER" id="PTHR42957">
    <property type="entry name" value="HELICASE MJ1565-RELATED"/>
    <property type="match status" value="1"/>
</dbReference>
<dbReference type="InterPro" id="IPR002789">
    <property type="entry name" value="HerA_central"/>
</dbReference>
<dbReference type="EMBL" id="LNNH01000010">
    <property type="protein sequence ID" value="KWW21729.1"/>
    <property type="molecule type" value="Genomic_DNA"/>
</dbReference>
<dbReference type="InterPro" id="IPR017646">
    <property type="entry name" value="Dnd_assoc_2"/>
</dbReference>
<dbReference type="RefSeq" id="WP_061140729.1">
    <property type="nucleotide sequence ID" value="NZ_LNNH01000010.1"/>
</dbReference>
<name>A0A109N1F7_9BACI</name>
<dbReference type="Gene3D" id="3.40.50.300">
    <property type="entry name" value="P-loop containing nucleotide triphosphate hydrolases"/>
    <property type="match status" value="2"/>
</dbReference>
<dbReference type="InterPro" id="IPR027417">
    <property type="entry name" value="P-loop_NTPase"/>
</dbReference>
<dbReference type="PANTHER" id="PTHR42957:SF1">
    <property type="entry name" value="HELICASE MJ1565-RELATED"/>
    <property type="match status" value="1"/>
</dbReference>
<protein>
    <submittedName>
        <fullName evidence="2">DNA phosphorothioation-dependent restriction protein DptH</fullName>
    </submittedName>
</protein>
<reference evidence="2 3" key="1">
    <citation type="submission" date="2015-11" db="EMBL/GenBank/DDBJ databases">
        <title>Genome Sequence of Bacillus simplex strain VanAntwerpen2.</title>
        <authorList>
            <person name="Couger M.B."/>
        </authorList>
    </citation>
    <scope>NUCLEOTIDE SEQUENCE [LARGE SCALE GENOMIC DNA]</scope>
    <source>
        <strain evidence="2 3">VanAntwerpen02</strain>
    </source>
</reference>
<evidence type="ECO:0000313" key="3">
    <source>
        <dbReference type="Proteomes" id="UP000064189"/>
    </source>
</evidence>
<dbReference type="SUPFAM" id="SSF52540">
    <property type="entry name" value="P-loop containing nucleoside triphosphate hydrolases"/>
    <property type="match status" value="1"/>
</dbReference>
<comment type="caution">
    <text evidence="2">The sequence shown here is derived from an EMBL/GenBank/DDBJ whole genome shotgun (WGS) entry which is preliminary data.</text>
</comment>
<dbReference type="Proteomes" id="UP000064189">
    <property type="component" value="Unassembled WGS sequence"/>
</dbReference>
<dbReference type="Pfam" id="PF01935">
    <property type="entry name" value="DUF87"/>
    <property type="match status" value="1"/>
</dbReference>
<dbReference type="CDD" id="cd01127">
    <property type="entry name" value="TrwB_TraG_TraD_VirD4"/>
    <property type="match status" value="1"/>
</dbReference>
<gene>
    <name evidence="2" type="ORF">AS888_04255</name>
</gene>
<proteinExistence type="predicted"/>
<dbReference type="NCBIfam" id="TIGR03237">
    <property type="entry name" value="dnd_assoc_2"/>
    <property type="match status" value="1"/>
</dbReference>
<evidence type="ECO:0000259" key="1">
    <source>
        <dbReference type="Pfam" id="PF01935"/>
    </source>
</evidence>
<keyword evidence="3" id="KW-1185">Reference proteome</keyword>
<sequence length="1708" mass="196618">MLNQFYKYLSEKLINYFNQVTLQGGERFYLQFDNEEQVKAFYEFLESDETSGIFRYQHHQGSPYTTFSLQSGKVKIVVAATSENVTPDFLVTLRNQVGEQKGIWSGTALLSICHETLDSIRGGSSDLQKEGMPFNVKSILRTLKEEIEKNKFLAADQKELLKFHLNKKLEESFIQSSLWDYEEILGFLSQGQIKKEDYSHLGLFYDGKLDQYPQSQMKKRLEENYALFEKVQHIHEYENLQNQLEKIFDDKGVQALRKESWNELDYGFVKESADNVVTGRTLGYIESPKKKSSEGLFYWEKPHKDTKVGQRKRHLIVFNTTKESQVNLTFEFDERLKKEFIHKKSENLCSVSGKKLVMSLAHEPKSTTFHQVVYTHNNQSKSKYDFNIAIVECDQDFLGEIKTLYEVNSKTKKIILNKKDEMITFGDKNSGRNEIFVEEENQVIMESDHGIEISNASSAWNDDNLHFQIQKNGALIPFNIKEEISRVTPITGRRIWKLKREQLEDFHFDVENNKLKQNTREFSAREEIKVYLLDEKEWVGKGLFHAKREVTGLEGFNLDLNVEIERAYNDLLGYYKSRNLLPSLSYMNEELFDLSLKYVNSFIGLISGIQENVILAEQSKNLFKLGTIIEEDKISFTPLHPLNVAYQLEINKRLKNEPIELHILDRLHPNNLLPYIYGEDKEIYRPINQKDAPEWMIYEPMQKVAIGESNAFLANVVEEKLNQFVQHFPFLFLKQSKSPIQINVINISNDHEVVRGLINFIKKQIDKKGASEIVPIEVALYDDKASVSAFEKFSMNDDVEEFEATFNVSLTTKKLDAVDVLRLIRENVLYYKPLNVNEYGYAHISFYKMISNDSPAKNKIQDIDTGLSLKGLLSSISFLETEKDYRTGFGLKNAEHQTNELISIAICLNELASNLDSGGTNPYRKDETIVTRTANYDEDILNQLYDTSYWVTFIEPNVDLNFFQSASRNLLVIHYSDQYSSSTQYDAITVTDKSAQYKLIIEQYLAGQEINAQPSQIETAIRGFNSLNGEWLLRIIGSKGQFSREKVSIISAIRYILSTLDHENILWVPISLEEVLRIAGAVRLTKSEGVFSAKNLNVKGMHSDDLLLIGIETRGEDTFVHYYPVEVKIGFNQESTIVKAKEQINKTQQLFKTQLAKYNEDDQALFKNEFFRNFFIQLLLSNAEKLIDNNIWPEKDYSQVHSLKEKLLNDDYQLSNHLQPFIGKGAVLSFKKEQTWRAVRLDDDILVVDLTEDDGYSGVITEIETLKANIRSAKTDIKPESLLFHKYRFKIVEPTDPLPEDVTGITGIETPKPKPEPEPEPVIVDPSIPNIPELKDVRVLLGTVEGSAKKVYWEYGHRELANRHILISGKSGQGKSYFIQCLLLELSRSGISNIIFDYTDGFKNSKLEPQFKEQLSGSLEQFLVARDKFPINPFKRNQKELDEDEYMDEDNTDIAERIKGVFSSVYKDLGIQQQNAIYEAVLRGLDKYGDSMDLELLLVELGEDNTGPAKTARSQIKPLIDKNPFKSDGEYNWQKILSQKGKVFIVQLTGYNRDVQMMITEFILWDLWNYQLNHGDKTKPLAVILDEAQNLDHREKSPSAKILSEGRKFGWSGWYATQSFRGQFTIDEISRLQGSSQKVYFMPPENEISSIAANLAQDSLARKEWERKLSTLKKGQCVVSGPMLQDDGTLKHSMPIVIDISSLDERLE</sequence>
<accession>A0A109N1F7</accession>
<evidence type="ECO:0000313" key="2">
    <source>
        <dbReference type="EMBL" id="KWW21729.1"/>
    </source>
</evidence>
<dbReference type="InterPro" id="IPR008571">
    <property type="entry name" value="HerA-like"/>
</dbReference>
<organism evidence="2 3">
    <name type="scientific">Peribacillus simplex</name>
    <dbReference type="NCBI Taxonomy" id="1478"/>
    <lineage>
        <taxon>Bacteria</taxon>
        <taxon>Bacillati</taxon>
        <taxon>Bacillota</taxon>
        <taxon>Bacilli</taxon>
        <taxon>Bacillales</taxon>
        <taxon>Bacillaceae</taxon>
        <taxon>Peribacillus</taxon>
    </lineage>
</organism>
<feature type="domain" description="Helicase HerA central" evidence="1">
    <location>
        <begin position="1358"/>
        <end position="1564"/>
    </location>
</feature>